<evidence type="ECO:0000259" key="2">
    <source>
        <dbReference type="SMART" id="SM00860"/>
    </source>
</evidence>
<dbReference type="InterPro" id="IPR037883">
    <property type="entry name" value="Knr4/Smi1-like_sf"/>
</dbReference>
<dbReference type="SUPFAM" id="SSF160631">
    <property type="entry name" value="SMI1/KNR4-like"/>
    <property type="match status" value="1"/>
</dbReference>
<organism evidence="3 4">
    <name type="scientific">Streptantibioticus rubrisoli</name>
    <dbReference type="NCBI Taxonomy" id="1387313"/>
    <lineage>
        <taxon>Bacteria</taxon>
        <taxon>Bacillati</taxon>
        <taxon>Actinomycetota</taxon>
        <taxon>Actinomycetes</taxon>
        <taxon>Kitasatosporales</taxon>
        <taxon>Streptomycetaceae</taxon>
        <taxon>Streptantibioticus</taxon>
    </lineage>
</organism>
<dbReference type="InterPro" id="IPR036625">
    <property type="entry name" value="E3-bd_dom_sf"/>
</dbReference>
<dbReference type="InterPro" id="IPR018958">
    <property type="entry name" value="Knr4/Smi1-like_dom"/>
</dbReference>
<dbReference type="Gene3D" id="4.10.320.10">
    <property type="entry name" value="E3-binding domain"/>
    <property type="match status" value="1"/>
</dbReference>
<dbReference type="EMBL" id="JANFNH010000042">
    <property type="protein sequence ID" value="MCQ4045460.1"/>
    <property type="molecule type" value="Genomic_DNA"/>
</dbReference>
<dbReference type="Pfam" id="PF23359">
    <property type="entry name" value="Lsr2_DNA-bd"/>
    <property type="match status" value="1"/>
</dbReference>
<evidence type="ECO:0000313" key="4">
    <source>
        <dbReference type="Proteomes" id="UP001206206"/>
    </source>
</evidence>
<gene>
    <name evidence="3" type="ORF">NON19_26360</name>
</gene>
<dbReference type="InterPro" id="IPR055370">
    <property type="entry name" value="Lsr2_DNA-bd"/>
</dbReference>
<dbReference type="Gene3D" id="3.40.1580.10">
    <property type="entry name" value="SMI1/KNR4-like"/>
    <property type="match status" value="1"/>
</dbReference>
<protein>
    <submittedName>
        <fullName evidence="3">Lsr2 family protein</fullName>
    </submittedName>
</protein>
<keyword evidence="1" id="KW-0238">DNA-binding</keyword>
<sequence length="225" mass="25092">MTAITALTQLCPPPADDLPAIDWDAVERTLGMRLPEDYKQLATAYGPGSFCDFLSIYHPHGVTEWVDLTGPMPAKIGAQLRQDYTQGTHPVPYNPEHLFTIGVTGNGDYLFWITDPATAPDTWHIAVSESRGPQWFTFEGTLTEFLVATLSAQTQVPMFPKDLLDPGVFFTPSRRDLEYTPQPPTRGPVDTKIVRAWARANGYQVEDHGRIPAEILQAWERANPI</sequence>
<proteinExistence type="predicted"/>
<evidence type="ECO:0000313" key="3">
    <source>
        <dbReference type="EMBL" id="MCQ4045460.1"/>
    </source>
</evidence>
<feature type="domain" description="Knr4/Smi1-like" evidence="2">
    <location>
        <begin position="14"/>
        <end position="148"/>
    </location>
</feature>
<comment type="caution">
    <text evidence="3">The sequence shown here is derived from an EMBL/GenBank/DDBJ whole genome shotgun (WGS) entry which is preliminary data.</text>
</comment>
<reference evidence="3 4" key="1">
    <citation type="submission" date="2022-06" db="EMBL/GenBank/DDBJ databases">
        <title>Draft genome sequence of type strain Streptomyces rubrisoli DSM 42083.</title>
        <authorList>
            <person name="Duangmal K."/>
            <person name="Klaysubun C."/>
        </authorList>
    </citation>
    <scope>NUCLEOTIDE SEQUENCE [LARGE SCALE GENOMIC DNA]</scope>
    <source>
        <strain evidence="3 4">DSM 42083</strain>
    </source>
</reference>
<dbReference type="Proteomes" id="UP001206206">
    <property type="component" value="Unassembled WGS sequence"/>
</dbReference>
<accession>A0ABT1PJC0</accession>
<dbReference type="RefSeq" id="WP_255931595.1">
    <property type="nucleotide sequence ID" value="NZ_JANFNH010000042.1"/>
</dbReference>
<dbReference type="SMART" id="SM00860">
    <property type="entry name" value="SMI1_KNR4"/>
    <property type="match status" value="1"/>
</dbReference>
<keyword evidence="4" id="KW-1185">Reference proteome</keyword>
<evidence type="ECO:0000256" key="1">
    <source>
        <dbReference type="ARBA" id="ARBA00023125"/>
    </source>
</evidence>
<name>A0ABT1PJC0_9ACTN</name>
<dbReference type="Pfam" id="PF09346">
    <property type="entry name" value="SMI1_KNR4"/>
    <property type="match status" value="1"/>
</dbReference>